<proteinExistence type="predicted"/>
<keyword evidence="4" id="KW-0067">ATP-binding</keyword>
<evidence type="ECO:0000256" key="1">
    <source>
        <dbReference type="ARBA" id="ARBA00022679"/>
    </source>
</evidence>
<dbReference type="GO" id="GO:0016301">
    <property type="term" value="F:kinase activity"/>
    <property type="evidence" value="ECO:0007669"/>
    <property type="project" value="UniProtKB-KW"/>
</dbReference>
<comment type="caution">
    <text evidence="6">The sequence shown here is derived from an EMBL/GenBank/DDBJ whole genome shotgun (WGS) entry which is preliminary data.</text>
</comment>
<dbReference type="PANTHER" id="PTHR47973">
    <property type="entry name" value="CYSTEINE-RICH RECEPTOR-LIKE PROTEIN KINASE 3"/>
    <property type="match status" value="1"/>
</dbReference>
<keyword evidence="3" id="KW-0418">Kinase</keyword>
<organism evidence="6 7">
    <name type="scientific">Ceratodon purpureus</name>
    <name type="common">Fire moss</name>
    <name type="synonym">Dicranum purpureum</name>
    <dbReference type="NCBI Taxonomy" id="3225"/>
    <lineage>
        <taxon>Eukaryota</taxon>
        <taxon>Viridiplantae</taxon>
        <taxon>Streptophyta</taxon>
        <taxon>Embryophyta</taxon>
        <taxon>Bryophyta</taxon>
        <taxon>Bryophytina</taxon>
        <taxon>Bryopsida</taxon>
        <taxon>Dicranidae</taxon>
        <taxon>Pseudoditrichales</taxon>
        <taxon>Ditrichaceae</taxon>
        <taxon>Ceratodon</taxon>
    </lineage>
</organism>
<keyword evidence="5" id="KW-0472">Membrane</keyword>
<accession>A0A8T0HBY0</accession>
<dbReference type="EMBL" id="CM026427">
    <property type="protein sequence ID" value="KAG0568963.1"/>
    <property type="molecule type" value="Genomic_DNA"/>
</dbReference>
<dbReference type="SUPFAM" id="SSF56112">
    <property type="entry name" value="Protein kinase-like (PK-like)"/>
    <property type="match status" value="1"/>
</dbReference>
<evidence type="ECO:0000256" key="4">
    <source>
        <dbReference type="ARBA" id="ARBA00022840"/>
    </source>
</evidence>
<protein>
    <recommendedName>
        <fullName evidence="8">Protein kinase domain-containing protein</fullName>
    </recommendedName>
</protein>
<keyword evidence="5" id="KW-0812">Transmembrane</keyword>
<evidence type="ECO:0000256" key="3">
    <source>
        <dbReference type="ARBA" id="ARBA00022777"/>
    </source>
</evidence>
<name>A0A8T0HBY0_CERPU</name>
<dbReference type="Gene3D" id="3.30.200.20">
    <property type="entry name" value="Phosphorylase Kinase, domain 1"/>
    <property type="match status" value="1"/>
</dbReference>
<sequence length="292" mass="32815">MSDDNKRKVMIIAVVSTGTSLLVILISLAALMHRNRRYKRYLQLQVQQKFEEFEMKPTIFPYNQLRTATRDFHPDMKLGQGAYGAVYKAWELHRVGNLMDLVDSTMSLQDEEKQEVQRVINIALLSIQNVAEERPTMERVVSMLQGDSESEALVLKPGNEEYLDTMRLRADVGMSSTTGLATVSENLEESASFMNSSRRGASWRSDDGFLFPTATLELSDVSCCLNSDAYYMLRAYKLEQSASQNVNQDKQSPDGKFVMCPSNNNTVKFHPIISSMSSLYTTNCNVTGVGSP</sequence>
<keyword evidence="1" id="KW-0808">Transferase</keyword>
<dbReference type="Proteomes" id="UP000822688">
    <property type="component" value="Chromosome 6"/>
</dbReference>
<evidence type="ECO:0000256" key="5">
    <source>
        <dbReference type="SAM" id="Phobius"/>
    </source>
</evidence>
<dbReference type="GO" id="GO:0005524">
    <property type="term" value="F:ATP binding"/>
    <property type="evidence" value="ECO:0007669"/>
    <property type="project" value="UniProtKB-KW"/>
</dbReference>
<dbReference type="AlphaFoldDB" id="A0A8T0HBY0"/>
<evidence type="ECO:0000313" key="6">
    <source>
        <dbReference type="EMBL" id="KAG0568963.1"/>
    </source>
</evidence>
<keyword evidence="5" id="KW-1133">Transmembrane helix</keyword>
<feature type="transmembrane region" description="Helical" evidence="5">
    <location>
        <begin position="12"/>
        <end position="32"/>
    </location>
</feature>
<keyword evidence="2" id="KW-0547">Nucleotide-binding</keyword>
<dbReference type="InterPro" id="IPR011009">
    <property type="entry name" value="Kinase-like_dom_sf"/>
</dbReference>
<keyword evidence="7" id="KW-1185">Reference proteome</keyword>
<evidence type="ECO:0008006" key="8">
    <source>
        <dbReference type="Google" id="ProtNLM"/>
    </source>
</evidence>
<dbReference type="InterPro" id="IPR052059">
    <property type="entry name" value="CR_Ser/Thr_kinase"/>
</dbReference>
<evidence type="ECO:0000256" key="2">
    <source>
        <dbReference type="ARBA" id="ARBA00022741"/>
    </source>
</evidence>
<gene>
    <name evidence="6" type="ORF">KC19_6G055600</name>
</gene>
<evidence type="ECO:0000313" key="7">
    <source>
        <dbReference type="Proteomes" id="UP000822688"/>
    </source>
</evidence>
<reference evidence="6 7" key="1">
    <citation type="submission" date="2020-06" db="EMBL/GenBank/DDBJ databases">
        <title>WGS assembly of Ceratodon purpureus strain R40.</title>
        <authorList>
            <person name="Carey S.B."/>
            <person name="Jenkins J."/>
            <person name="Shu S."/>
            <person name="Lovell J.T."/>
            <person name="Sreedasyam A."/>
            <person name="Maumus F."/>
            <person name="Tiley G.P."/>
            <person name="Fernandez-Pozo N."/>
            <person name="Barry K."/>
            <person name="Chen C."/>
            <person name="Wang M."/>
            <person name="Lipzen A."/>
            <person name="Daum C."/>
            <person name="Saski C.A."/>
            <person name="Payton A.C."/>
            <person name="Mcbreen J.C."/>
            <person name="Conrad R.E."/>
            <person name="Kollar L.M."/>
            <person name="Olsson S."/>
            <person name="Huttunen S."/>
            <person name="Landis J.B."/>
            <person name="Wickett N.J."/>
            <person name="Johnson M.G."/>
            <person name="Rensing S.A."/>
            <person name="Grimwood J."/>
            <person name="Schmutz J."/>
            <person name="Mcdaniel S.F."/>
        </authorList>
    </citation>
    <scope>NUCLEOTIDE SEQUENCE [LARGE SCALE GENOMIC DNA]</scope>
    <source>
        <strain evidence="6 7">R40</strain>
    </source>
</reference>